<evidence type="ECO:0000313" key="4">
    <source>
        <dbReference type="EMBL" id="ORJ23078.1"/>
    </source>
</evidence>
<comment type="caution">
    <text evidence="3">The sequence shown here is derived from an EMBL/GenBank/DDBJ whole genome shotgun (WGS) entry which is preliminary data.</text>
</comment>
<sequence length="95" mass="10729">MFIINVKYHSPIDEINAHLEAHRQFLDAQYDKGIFIASGPQVPREGGLIIANSKITREELDVLLAEDPFKSHDLATYHITEFVPLKHHAALADIL</sequence>
<dbReference type="Pfam" id="PF03795">
    <property type="entry name" value="YCII"/>
    <property type="match status" value="1"/>
</dbReference>
<dbReference type="InterPro" id="IPR011008">
    <property type="entry name" value="Dimeric_a/b-barrel"/>
</dbReference>
<comment type="similarity">
    <text evidence="1">Belongs to the YciI family.</text>
</comment>
<name>A0AA40X671_9GAMM</name>
<dbReference type="PANTHER" id="PTHR37828:SF1">
    <property type="entry name" value="YCII-RELATED DOMAIN-CONTAINING PROTEIN"/>
    <property type="match status" value="1"/>
</dbReference>
<proteinExistence type="inferred from homology"/>
<evidence type="ECO:0000256" key="1">
    <source>
        <dbReference type="ARBA" id="ARBA00007689"/>
    </source>
</evidence>
<evidence type="ECO:0000259" key="2">
    <source>
        <dbReference type="Pfam" id="PF03795"/>
    </source>
</evidence>
<feature type="domain" description="YCII-related" evidence="2">
    <location>
        <begin position="1"/>
        <end position="82"/>
    </location>
</feature>
<reference evidence="3" key="3">
    <citation type="submission" date="2020-11" db="EMBL/GenBank/DDBJ databases">
        <authorList>
            <person name="Lee S.D."/>
        </authorList>
    </citation>
    <scope>NUCLEOTIDE SEQUENCE</scope>
    <source>
        <strain evidence="3">SAP-2</strain>
    </source>
</reference>
<evidence type="ECO:0000313" key="5">
    <source>
        <dbReference type="Proteomes" id="UP000192722"/>
    </source>
</evidence>
<dbReference type="RefSeq" id="WP_055783536.1">
    <property type="nucleotide sequence ID" value="NZ_CBCSCF010000006.1"/>
</dbReference>
<reference evidence="3" key="4">
    <citation type="submission" date="2022-09" db="EMBL/GenBank/DDBJ databases">
        <title>Rouxiella aceris sp. nov., isolated from tree sap and emended description of the genus Rhouxiella.</title>
        <authorList>
            <person name="Kim I.S."/>
        </authorList>
    </citation>
    <scope>NUCLEOTIDE SEQUENCE</scope>
    <source>
        <strain evidence="3">SAP-2</strain>
    </source>
</reference>
<dbReference type="InterPro" id="IPR005545">
    <property type="entry name" value="YCII"/>
</dbReference>
<reference evidence="4 5" key="2">
    <citation type="journal article" date="2017" name="Int. J. Syst. Evol. Microbiol.">
        <title>Rouxiella badensis sp. nov. and Rouxiella silvae sp. nov. isolated from peat bog soil in Germany and emendation of the genus description.</title>
        <authorList>
            <person name="Le Fleche-Mateos A."/>
            <person name="Kugler J.H."/>
            <person name="Hansen S.H."/>
            <person name="Syldatk C."/>
            <person name="Hausmann R."/>
            <person name="Lomprez F."/>
            <person name="Vandenbogaert M."/>
            <person name="Manuguerra J.C."/>
            <person name="Grimont P.A."/>
        </authorList>
    </citation>
    <scope>NUCLEOTIDE SEQUENCE [LARGE SCALE GENOMIC DNA]</scope>
    <source>
        <strain evidence="4 5">213</strain>
    </source>
</reference>
<evidence type="ECO:0000313" key="3">
    <source>
        <dbReference type="EMBL" id="MBF6639189.1"/>
    </source>
</evidence>
<dbReference type="SUPFAM" id="SSF54909">
    <property type="entry name" value="Dimeric alpha+beta barrel"/>
    <property type="match status" value="1"/>
</dbReference>
<evidence type="ECO:0000313" key="6">
    <source>
        <dbReference type="Proteomes" id="UP000705283"/>
    </source>
</evidence>
<dbReference type="PANTHER" id="PTHR37828">
    <property type="entry name" value="GSR2449 PROTEIN"/>
    <property type="match status" value="1"/>
</dbReference>
<dbReference type="AlphaFoldDB" id="A0AA40X671"/>
<organism evidence="3 6">
    <name type="scientific">Rouxiella silvae</name>
    <dbReference type="NCBI Taxonomy" id="1646373"/>
    <lineage>
        <taxon>Bacteria</taxon>
        <taxon>Pseudomonadati</taxon>
        <taxon>Pseudomonadota</taxon>
        <taxon>Gammaproteobacteria</taxon>
        <taxon>Enterobacterales</taxon>
        <taxon>Yersiniaceae</taxon>
        <taxon>Rouxiella</taxon>
    </lineage>
</organism>
<accession>A0AA40X671</accession>
<gene>
    <name evidence="4" type="ORF">BS639_01645</name>
    <name evidence="3" type="ORF">ITX54_21240</name>
</gene>
<dbReference type="EMBL" id="MRWD01000002">
    <property type="protein sequence ID" value="ORJ23078.1"/>
    <property type="molecule type" value="Genomic_DNA"/>
</dbReference>
<dbReference type="Proteomes" id="UP000705283">
    <property type="component" value="Unassembled WGS sequence"/>
</dbReference>
<keyword evidence="5" id="KW-1185">Reference proteome</keyword>
<dbReference type="EMBL" id="JADMKS010000010">
    <property type="protein sequence ID" value="MBF6639189.1"/>
    <property type="molecule type" value="Genomic_DNA"/>
</dbReference>
<dbReference type="Proteomes" id="UP000192722">
    <property type="component" value="Unassembled WGS sequence"/>
</dbReference>
<protein>
    <submittedName>
        <fullName evidence="3">GTP cyclohydrolase</fullName>
    </submittedName>
</protein>
<reference evidence="4" key="1">
    <citation type="submission" date="2016-12" db="EMBL/GenBank/DDBJ databases">
        <authorList>
            <person name="Le Fleche-Mateos A."/>
        </authorList>
    </citation>
    <scope>NUCLEOTIDE SEQUENCE</scope>
    <source>
        <strain evidence="4">213</strain>
    </source>
</reference>